<dbReference type="InterPro" id="IPR008271">
    <property type="entry name" value="Ser/Thr_kinase_AS"/>
</dbReference>
<evidence type="ECO:0000256" key="1">
    <source>
        <dbReference type="ARBA" id="ARBA00022679"/>
    </source>
</evidence>
<keyword evidence="3 7" id="KW-0418">Kinase</keyword>
<dbReference type="PANTHER" id="PTHR43289:SF34">
    <property type="entry name" value="SERINE_THREONINE-PROTEIN KINASE YBDM-RELATED"/>
    <property type="match status" value="1"/>
</dbReference>
<dbReference type="SMART" id="SM00220">
    <property type="entry name" value="S_TKc"/>
    <property type="match status" value="1"/>
</dbReference>
<feature type="domain" description="Protein kinase" evidence="6">
    <location>
        <begin position="87"/>
        <end position="377"/>
    </location>
</feature>
<dbReference type="RefSeq" id="WP_233389165.1">
    <property type="nucleotide sequence ID" value="NZ_JAJTWT010000001.1"/>
</dbReference>
<name>A0ABS8X988_9BURK</name>
<dbReference type="EMBL" id="JAJTWT010000001">
    <property type="protein sequence ID" value="MCE4536150.1"/>
    <property type="molecule type" value="Genomic_DNA"/>
</dbReference>
<evidence type="ECO:0000256" key="5">
    <source>
        <dbReference type="PROSITE-ProRule" id="PRU10141"/>
    </source>
</evidence>
<dbReference type="Proteomes" id="UP001201463">
    <property type="component" value="Unassembled WGS sequence"/>
</dbReference>
<reference evidence="7 8" key="1">
    <citation type="submission" date="2021-12" db="EMBL/GenBank/DDBJ databases">
        <title>Genome seq of p7.</title>
        <authorList>
            <person name="Seo T."/>
        </authorList>
    </citation>
    <scope>NUCLEOTIDE SEQUENCE [LARGE SCALE GENOMIC DNA]</scope>
    <source>
        <strain evidence="7 8">P7</strain>
    </source>
</reference>
<evidence type="ECO:0000313" key="8">
    <source>
        <dbReference type="Proteomes" id="UP001201463"/>
    </source>
</evidence>
<sequence length="871" mass="94789">MDKQQWDRLSPLLDELLDLAEPERRQRLEELRQRDGELADRLESLLAHDAQLEVQGFLASPAAQAAIETLAAPDEPADLTGQRIGPYVLEQELGRGGMGMVWLARRADGRFDGQVAIKFLGADLLGSGGASRFAREGQILGRLSHPHIARLLDAGVHEGVHPYLVLEYVQGLPIDQYCQQHGLDATARIRLFLDVLAAVAHAHSRLILHRDLKPSNILVTGDGEVKLLDFGIAKLLDDASQAREGAAATELTQRVASAYTPQFAAPEQVQQADVTTATDVYALGVLLYLLLGGRHPTAEGTQSRLDHLKAVVELEPRRLSGAAAESADPALVRGARLLKGDLDTIVAKALRKKPGDRYANAQALADDLGRWLAHEPIAARPDSRLYVLGRFVRRHRLAVAAGGLAVCALLALTTVSLLQARRAEAAERQAQARRQQAEDLLSYLLGEMADQLRPVGRLALLEGIGQQALQVLGDGEPQAAAFAVEDALKRVKALLMLAEVNLQKERFDVASSALASAARWYGQAQQQAPGDDAVLRQGTQLAFWMGELALRQGRADEAVRHWTRYQDIAQRWVARAPGADEPLMELSNARGNLGTLALRSLALEEAARQFAASLESSRSLHARHPEAEDYRKKLGDDLVWALETAVARGRAAEALAIADELLALQDQRIAARPQDLVPQVDRAIALAWRSQALQAQGRPAEAAEAERAALAALREAVAGDPNNQRWRRLLLDREALALLSALQMSVQPTPGQRAQAEALRGAMSSVKTPSAIARNVLALWEARQQAPAAALARLDEALAPPAAAAAGQRPRYSELRTRAALEQERLRLARLPEVQRPAERCREALAYWEPVARAGVAGPVPELWRQLEGCR</sequence>
<gene>
    <name evidence="7" type="ORF">LXT12_02625</name>
</gene>
<evidence type="ECO:0000256" key="2">
    <source>
        <dbReference type="ARBA" id="ARBA00022741"/>
    </source>
</evidence>
<comment type="caution">
    <text evidence="7">The sequence shown here is derived from an EMBL/GenBank/DDBJ whole genome shotgun (WGS) entry which is preliminary data.</text>
</comment>
<dbReference type="Pfam" id="PF00069">
    <property type="entry name" value="Pkinase"/>
    <property type="match status" value="1"/>
</dbReference>
<organism evidence="7 8">
    <name type="scientific">Pelomonas caseinilytica</name>
    <dbReference type="NCBI Taxonomy" id="2906763"/>
    <lineage>
        <taxon>Bacteria</taxon>
        <taxon>Pseudomonadati</taxon>
        <taxon>Pseudomonadota</taxon>
        <taxon>Betaproteobacteria</taxon>
        <taxon>Burkholderiales</taxon>
        <taxon>Sphaerotilaceae</taxon>
        <taxon>Roseateles</taxon>
    </lineage>
</organism>
<dbReference type="Gene3D" id="3.30.200.20">
    <property type="entry name" value="Phosphorylase Kinase, domain 1"/>
    <property type="match status" value="1"/>
</dbReference>
<protein>
    <submittedName>
        <fullName evidence="7">Serine/threonine protein kinase</fullName>
    </submittedName>
</protein>
<dbReference type="PANTHER" id="PTHR43289">
    <property type="entry name" value="MITOGEN-ACTIVATED PROTEIN KINASE KINASE KINASE 20-RELATED"/>
    <property type="match status" value="1"/>
</dbReference>
<keyword evidence="2 5" id="KW-0547">Nucleotide-binding</keyword>
<evidence type="ECO:0000259" key="6">
    <source>
        <dbReference type="PROSITE" id="PS50011"/>
    </source>
</evidence>
<dbReference type="CDD" id="cd14014">
    <property type="entry name" value="STKc_PknB_like"/>
    <property type="match status" value="1"/>
</dbReference>
<evidence type="ECO:0000256" key="4">
    <source>
        <dbReference type="ARBA" id="ARBA00022840"/>
    </source>
</evidence>
<dbReference type="InterPro" id="IPR000719">
    <property type="entry name" value="Prot_kinase_dom"/>
</dbReference>
<keyword evidence="8" id="KW-1185">Reference proteome</keyword>
<dbReference type="SUPFAM" id="SSF48452">
    <property type="entry name" value="TPR-like"/>
    <property type="match status" value="1"/>
</dbReference>
<accession>A0ABS8X988</accession>
<dbReference type="PROSITE" id="PS50011">
    <property type="entry name" value="PROTEIN_KINASE_DOM"/>
    <property type="match status" value="1"/>
</dbReference>
<dbReference type="Gene3D" id="1.10.510.10">
    <property type="entry name" value="Transferase(Phosphotransferase) domain 1"/>
    <property type="match status" value="1"/>
</dbReference>
<evidence type="ECO:0000313" key="7">
    <source>
        <dbReference type="EMBL" id="MCE4536150.1"/>
    </source>
</evidence>
<dbReference type="InterPro" id="IPR017441">
    <property type="entry name" value="Protein_kinase_ATP_BS"/>
</dbReference>
<dbReference type="PROSITE" id="PS00108">
    <property type="entry name" value="PROTEIN_KINASE_ST"/>
    <property type="match status" value="1"/>
</dbReference>
<dbReference type="PROSITE" id="PS00107">
    <property type="entry name" value="PROTEIN_KINASE_ATP"/>
    <property type="match status" value="1"/>
</dbReference>
<dbReference type="InterPro" id="IPR011009">
    <property type="entry name" value="Kinase-like_dom_sf"/>
</dbReference>
<feature type="binding site" evidence="5">
    <location>
        <position position="118"/>
    </location>
    <ligand>
        <name>ATP</name>
        <dbReference type="ChEBI" id="CHEBI:30616"/>
    </ligand>
</feature>
<keyword evidence="1" id="KW-0808">Transferase</keyword>
<keyword evidence="7" id="KW-0723">Serine/threonine-protein kinase</keyword>
<dbReference type="GO" id="GO:0004674">
    <property type="term" value="F:protein serine/threonine kinase activity"/>
    <property type="evidence" value="ECO:0007669"/>
    <property type="project" value="UniProtKB-KW"/>
</dbReference>
<keyword evidence="4 5" id="KW-0067">ATP-binding</keyword>
<proteinExistence type="predicted"/>
<evidence type="ECO:0000256" key="3">
    <source>
        <dbReference type="ARBA" id="ARBA00022777"/>
    </source>
</evidence>
<dbReference type="SUPFAM" id="SSF56112">
    <property type="entry name" value="Protein kinase-like (PK-like)"/>
    <property type="match status" value="1"/>
</dbReference>
<dbReference type="InterPro" id="IPR011990">
    <property type="entry name" value="TPR-like_helical_dom_sf"/>
</dbReference>